<keyword evidence="4" id="KW-1185">Reference proteome</keyword>
<name>A0AAE0NTJ3_9PEZI</name>
<feature type="region of interest" description="Disordered" evidence="1">
    <location>
        <begin position="1"/>
        <end position="34"/>
    </location>
</feature>
<organism evidence="3 4">
    <name type="scientific">Podospora didyma</name>
    <dbReference type="NCBI Taxonomy" id="330526"/>
    <lineage>
        <taxon>Eukaryota</taxon>
        <taxon>Fungi</taxon>
        <taxon>Dikarya</taxon>
        <taxon>Ascomycota</taxon>
        <taxon>Pezizomycotina</taxon>
        <taxon>Sordariomycetes</taxon>
        <taxon>Sordariomycetidae</taxon>
        <taxon>Sordariales</taxon>
        <taxon>Podosporaceae</taxon>
        <taxon>Podospora</taxon>
    </lineage>
</organism>
<sequence length="1191" mass="136438">MPPQSSLPLRDGRVGLPPPNSSLVNSSSQQNEPYYSEEDFQLLHEVVTRGESILPTLPARDRLPTNALFQAAEQILPAYGYDAEQAPSHISRLIFKIGGHRSGETLSDKFKSVVQGMGIQLEFYPSSPVEQSPAAQSMRSVSVRSFAATDDETGQFDFNPRPPPRRRHSSVSRPTESFLPVDRATQDLPIRPHARARSASVTDYNITDDAPRLDRGVAVDNGAAYARKLSDFAPGASRKGFEEHIEAEHKAAQARNALRRITNLQYDTDEENDEVDEQPQQDVSIRSFQAHVPVMERARYFRRSHSSVPDEEVGDSEVESNKEFGGSPSTVGETDLIPRSLHSDPSGACRRSSDTTVQTQDDKFSAPHDAAATNAESGEAALHQFKMFDDKNLASDALVAWRHHARNARLNNEELDIRAEVFDYEDLVNEVVDIWSEEALAVQHQRLEVEAAAEQREYVERMERRAQRVYEIFTIRNALSCWHYQAREEVERTAVARRHLVRKRAFEAWRAQHVEDELKVKNFIIINALQKWSQVALHHEVREQVAVRWHGQSIAKNALQTMWSEHKRRAADAFKYFQDVDGCLAIWYARTAEALETNNISAKLDERLLLEEAMTIWQEETGDLQEAAYRGELEKFGLDCRNALNYWQEQARLAKLLKQHNALQEDNVKYRVLRGWRSRAHSAYRNKAFADVLFLEDRLEHWNNETKLRGFVARAEEQTQNAVLVQWALEEKLAWCKRRLDTDIQRRALNVFLLASRQARNSRVTSEDEADYVNDYRTQEQCVISWYEETVVVINRHYPNADLVTLYRTTRPLLDIWQPRAAQSHLRRNVHERHATLVANTRAVSSVLRVWPGVAERTRQERMLSALRGFRRNYKLDLVSSCLDTWWFATSGSVNAGFNADNMHVNHKRDDINEYLDYWVSTANRAQGIREIAAEAELEALIAMWHSHLHEMRENMQDAVDYDVEKTWEACWKVWEFQALQLESRQGTVAALQNRNDQHVRRQLFEEWHQKAVPEATYVDPHLSTMERRSMRKQLGPRGSTFIPRPLPPQPFGGSERGTRTTSRRSSVGLETPSAGAASQFGTHHRFGHTPATATLASRYHQPAQLGPMDDFDEESLLPDLETNDPVFMSTPTRWTGSARPLGYRPTTTPSAILPSPYERELRREYGNQSRAGLSTRRVEFADIREDSAEA</sequence>
<evidence type="ECO:0000259" key="2">
    <source>
        <dbReference type="Pfam" id="PF08457"/>
    </source>
</evidence>
<dbReference type="InterPro" id="IPR013665">
    <property type="entry name" value="Sfi1_dom"/>
</dbReference>
<evidence type="ECO:0000256" key="1">
    <source>
        <dbReference type="SAM" id="MobiDB-lite"/>
    </source>
</evidence>
<gene>
    <name evidence="3" type="ORF">B0H63DRAFT_157283</name>
</gene>
<dbReference type="EMBL" id="JAULSW010000003">
    <property type="protein sequence ID" value="KAK3387437.1"/>
    <property type="molecule type" value="Genomic_DNA"/>
</dbReference>
<dbReference type="AlphaFoldDB" id="A0AAE0NTJ3"/>
<feature type="region of interest" description="Disordered" evidence="1">
    <location>
        <begin position="303"/>
        <end position="373"/>
    </location>
</feature>
<evidence type="ECO:0000313" key="3">
    <source>
        <dbReference type="EMBL" id="KAK3387437.1"/>
    </source>
</evidence>
<protein>
    <submittedName>
        <fullName evidence="3">Sfi1 spindle body protein-domain-containing protein</fullName>
    </submittedName>
</protein>
<feature type="compositionally biased region" description="Low complexity" evidence="1">
    <location>
        <begin position="1060"/>
        <end position="1069"/>
    </location>
</feature>
<feature type="region of interest" description="Disordered" evidence="1">
    <location>
        <begin position="1036"/>
        <end position="1088"/>
    </location>
</feature>
<feature type="region of interest" description="Disordered" evidence="1">
    <location>
        <begin position="151"/>
        <end position="202"/>
    </location>
</feature>
<feature type="domain" description="Sfi1 spindle body" evidence="2">
    <location>
        <begin position="450"/>
        <end position="1012"/>
    </location>
</feature>
<dbReference type="Proteomes" id="UP001285441">
    <property type="component" value="Unassembled WGS sequence"/>
</dbReference>
<reference evidence="3" key="2">
    <citation type="submission" date="2023-06" db="EMBL/GenBank/DDBJ databases">
        <authorList>
            <consortium name="Lawrence Berkeley National Laboratory"/>
            <person name="Haridas S."/>
            <person name="Hensen N."/>
            <person name="Bonometti L."/>
            <person name="Westerberg I."/>
            <person name="Brannstrom I.O."/>
            <person name="Guillou S."/>
            <person name="Cros-Aarteil S."/>
            <person name="Calhoun S."/>
            <person name="Kuo A."/>
            <person name="Mondo S."/>
            <person name="Pangilinan J."/>
            <person name="Riley R."/>
            <person name="LaButti K."/>
            <person name="Andreopoulos B."/>
            <person name="Lipzen A."/>
            <person name="Chen C."/>
            <person name="Yanf M."/>
            <person name="Daum C."/>
            <person name="Ng V."/>
            <person name="Clum A."/>
            <person name="Steindorff A."/>
            <person name="Ohm R."/>
            <person name="Martin F."/>
            <person name="Silar P."/>
            <person name="Natvig D."/>
            <person name="Lalanne C."/>
            <person name="Gautier V."/>
            <person name="Ament-velasquez S.L."/>
            <person name="Kruys A."/>
            <person name="Hutchinson M.I."/>
            <person name="Powell A.J."/>
            <person name="Barry K."/>
            <person name="Miller A.N."/>
            <person name="Grigoriev I.V."/>
            <person name="Debuchy R."/>
            <person name="Gladieux P."/>
            <person name="Thoren M.H."/>
            <person name="Johannesson H."/>
        </authorList>
    </citation>
    <scope>NUCLEOTIDE SEQUENCE</scope>
    <source>
        <strain evidence="3">CBS 232.78</strain>
    </source>
</reference>
<comment type="caution">
    <text evidence="3">The sequence shown here is derived from an EMBL/GenBank/DDBJ whole genome shotgun (WGS) entry which is preliminary data.</text>
</comment>
<accession>A0AAE0NTJ3</accession>
<feature type="compositionally biased region" description="Low complexity" evidence="1">
    <location>
        <begin position="21"/>
        <end position="31"/>
    </location>
</feature>
<feature type="region of interest" description="Disordered" evidence="1">
    <location>
        <begin position="1123"/>
        <end position="1155"/>
    </location>
</feature>
<evidence type="ECO:0000313" key="4">
    <source>
        <dbReference type="Proteomes" id="UP001285441"/>
    </source>
</evidence>
<feature type="compositionally biased region" description="Acidic residues" evidence="1">
    <location>
        <begin position="309"/>
        <end position="318"/>
    </location>
</feature>
<proteinExistence type="predicted"/>
<reference evidence="3" key="1">
    <citation type="journal article" date="2023" name="Mol. Phylogenet. Evol.">
        <title>Genome-scale phylogeny and comparative genomics of the fungal order Sordariales.</title>
        <authorList>
            <person name="Hensen N."/>
            <person name="Bonometti L."/>
            <person name="Westerberg I."/>
            <person name="Brannstrom I.O."/>
            <person name="Guillou S."/>
            <person name="Cros-Aarteil S."/>
            <person name="Calhoun S."/>
            <person name="Haridas S."/>
            <person name="Kuo A."/>
            <person name="Mondo S."/>
            <person name="Pangilinan J."/>
            <person name="Riley R."/>
            <person name="LaButti K."/>
            <person name="Andreopoulos B."/>
            <person name="Lipzen A."/>
            <person name="Chen C."/>
            <person name="Yan M."/>
            <person name="Daum C."/>
            <person name="Ng V."/>
            <person name="Clum A."/>
            <person name="Steindorff A."/>
            <person name="Ohm R.A."/>
            <person name="Martin F."/>
            <person name="Silar P."/>
            <person name="Natvig D.O."/>
            <person name="Lalanne C."/>
            <person name="Gautier V."/>
            <person name="Ament-Velasquez S.L."/>
            <person name="Kruys A."/>
            <person name="Hutchinson M.I."/>
            <person name="Powell A.J."/>
            <person name="Barry K."/>
            <person name="Miller A.N."/>
            <person name="Grigoriev I.V."/>
            <person name="Debuchy R."/>
            <person name="Gladieux P."/>
            <person name="Hiltunen Thoren M."/>
            <person name="Johannesson H."/>
        </authorList>
    </citation>
    <scope>NUCLEOTIDE SEQUENCE</scope>
    <source>
        <strain evidence="3">CBS 232.78</strain>
    </source>
</reference>
<dbReference type="Pfam" id="PF08457">
    <property type="entry name" value="Sfi1"/>
    <property type="match status" value="1"/>
</dbReference>